<proteinExistence type="predicted"/>
<reference evidence="1 2" key="1">
    <citation type="submission" date="2016-10" db="EMBL/GenBank/DDBJ databases">
        <title>The genome sequence of Colletotrichum fioriniae PJ7.</title>
        <authorList>
            <person name="Baroncelli R."/>
        </authorList>
    </citation>
    <scope>NUCLEOTIDE SEQUENCE [LARGE SCALE GENOMIC DNA]</scope>
    <source>
        <strain evidence="1 2">IMI 309622</strain>
    </source>
</reference>
<keyword evidence="2" id="KW-1185">Reference proteome</keyword>
<comment type="caution">
    <text evidence="1">The sequence shown here is derived from an EMBL/GenBank/DDBJ whole genome shotgun (WGS) entry which is preliminary data.</text>
</comment>
<dbReference type="Proteomes" id="UP001240678">
    <property type="component" value="Unassembled WGS sequence"/>
</dbReference>
<protein>
    <submittedName>
        <fullName evidence="1">Uncharacterized protein</fullName>
    </submittedName>
</protein>
<evidence type="ECO:0000313" key="2">
    <source>
        <dbReference type="Proteomes" id="UP001240678"/>
    </source>
</evidence>
<evidence type="ECO:0000313" key="1">
    <source>
        <dbReference type="EMBL" id="KAK1536854.1"/>
    </source>
</evidence>
<dbReference type="EMBL" id="MOOE01000002">
    <property type="protein sequence ID" value="KAK1536854.1"/>
    <property type="molecule type" value="Genomic_DNA"/>
</dbReference>
<accession>A0AAI9Z7I5</accession>
<organism evidence="1 2">
    <name type="scientific">Colletotrichum costaricense</name>
    <dbReference type="NCBI Taxonomy" id="1209916"/>
    <lineage>
        <taxon>Eukaryota</taxon>
        <taxon>Fungi</taxon>
        <taxon>Dikarya</taxon>
        <taxon>Ascomycota</taxon>
        <taxon>Pezizomycotina</taxon>
        <taxon>Sordariomycetes</taxon>
        <taxon>Hypocreomycetidae</taxon>
        <taxon>Glomerellales</taxon>
        <taxon>Glomerellaceae</taxon>
        <taxon>Colletotrichum</taxon>
        <taxon>Colletotrichum acutatum species complex</taxon>
    </lineage>
</organism>
<name>A0AAI9Z7I5_9PEZI</name>
<gene>
    <name evidence="1" type="ORF">CCOS01_02174</name>
</gene>
<sequence length="123" mass="14555">MLTCSLRLTGRSTYENSQLTNFDRRNHPCLDFRSIRQIDIRFLRKGNLLKVSLDYKQSVEVDYEYEDDDLRIAEFLHNKRTNEKVDESSTLASEKRDCDAFEIPTGRVMSVKSEAWVRLPKQY</sequence>
<dbReference type="AlphaFoldDB" id="A0AAI9Z7I5"/>
<dbReference type="GeneID" id="85333913"/>
<dbReference type="RefSeq" id="XP_060319016.1">
    <property type="nucleotide sequence ID" value="XM_060450366.1"/>
</dbReference>